<reference evidence="7" key="1">
    <citation type="journal article" date="2014" name="Int. J. Syst. Evol. Microbiol.">
        <title>Complete genome of a new Firmicutes species belonging to the dominant human colonic microbiota ('Ruminococcus bicirculans') reveals two chromosomes and a selective capacity to utilize plant glucans.</title>
        <authorList>
            <consortium name="NISC Comparative Sequencing Program"/>
            <person name="Wegmann U."/>
            <person name="Louis P."/>
            <person name="Goesmann A."/>
            <person name="Henrissat B."/>
            <person name="Duncan S.H."/>
            <person name="Flint H.J."/>
        </authorList>
    </citation>
    <scope>NUCLEOTIDE SEQUENCE</scope>
    <source>
        <strain evidence="7">JCM 17590</strain>
    </source>
</reference>
<organism evidence="7 8">
    <name type="scientific">Gryllotalpicola daejeonensis</name>
    <dbReference type="NCBI Taxonomy" id="993087"/>
    <lineage>
        <taxon>Bacteria</taxon>
        <taxon>Bacillati</taxon>
        <taxon>Actinomycetota</taxon>
        <taxon>Actinomycetes</taxon>
        <taxon>Micrococcales</taxon>
        <taxon>Microbacteriaceae</taxon>
        <taxon>Gryllotalpicola</taxon>
    </lineage>
</organism>
<comment type="caution">
    <text evidence="7">The sequence shown here is derived from an EMBL/GenBank/DDBJ whole genome shotgun (WGS) entry which is preliminary data.</text>
</comment>
<feature type="region of interest" description="Disordered" evidence="5">
    <location>
        <begin position="300"/>
        <end position="323"/>
    </location>
</feature>
<evidence type="ECO:0000259" key="6">
    <source>
        <dbReference type="PROSITE" id="PS50893"/>
    </source>
</evidence>
<proteinExistence type="inferred from homology"/>
<dbReference type="Proteomes" id="UP001415169">
    <property type="component" value="Unassembled WGS sequence"/>
</dbReference>
<comment type="similarity">
    <text evidence="1">Belongs to the ABC transporter superfamily.</text>
</comment>
<dbReference type="InterPro" id="IPR027417">
    <property type="entry name" value="P-loop_NTPase"/>
</dbReference>
<dbReference type="Pfam" id="PF00005">
    <property type="entry name" value="ABC_tran"/>
    <property type="match status" value="1"/>
</dbReference>
<reference evidence="7" key="2">
    <citation type="submission" date="2023-12" db="EMBL/GenBank/DDBJ databases">
        <authorList>
            <person name="Sun Q."/>
            <person name="Inoue M."/>
        </authorList>
    </citation>
    <scope>NUCLEOTIDE SEQUENCE</scope>
    <source>
        <strain evidence="7">JCM 17590</strain>
    </source>
</reference>
<dbReference type="Gene3D" id="3.40.50.300">
    <property type="entry name" value="P-loop containing nucleotide triphosphate hydrolases"/>
    <property type="match status" value="1"/>
</dbReference>
<accession>A0ABP7ZFB7</accession>
<dbReference type="InterPro" id="IPR003439">
    <property type="entry name" value="ABC_transporter-like_ATP-bd"/>
</dbReference>
<evidence type="ECO:0000313" key="8">
    <source>
        <dbReference type="Proteomes" id="UP001415169"/>
    </source>
</evidence>
<dbReference type="InterPro" id="IPR003593">
    <property type="entry name" value="AAA+_ATPase"/>
</dbReference>
<keyword evidence="8" id="KW-1185">Reference proteome</keyword>
<dbReference type="PROSITE" id="PS50893">
    <property type="entry name" value="ABC_TRANSPORTER_2"/>
    <property type="match status" value="1"/>
</dbReference>
<evidence type="ECO:0000256" key="2">
    <source>
        <dbReference type="ARBA" id="ARBA00022448"/>
    </source>
</evidence>
<sequence>MPEDLALETRALTKRFGELIAVNALDLAIAPGSVHGLLGRNGAGKTTLMRMILGLLSPDAGAIELFGRSATPGDVDARARVAGFVEEPRFYPYLSGRRNLELLARLDGRADTRSPEEALELVDLDSRGREKVGNFSTGMRQRLGLAAALLRPAELVVLDEPTIGLDPANARTVRTLIGALSSRGVAVLLSSHNMSEIAEICDRVTIIHEGSRVWEGDQAELLAAAPAPSYRVWTSDDDQASAIARRLEVAVETPRRAATHTITVQGDEGERDGFVLALAQEGIAIRRLEPDVPPLEALFTSLTSPRDADQPAQNTDTTEEIAA</sequence>
<feature type="domain" description="ABC transporter" evidence="6">
    <location>
        <begin position="7"/>
        <end position="234"/>
    </location>
</feature>
<gene>
    <name evidence="7" type="ORF">GCM10022286_04910</name>
</gene>
<dbReference type="GO" id="GO:0005524">
    <property type="term" value="F:ATP binding"/>
    <property type="evidence" value="ECO:0007669"/>
    <property type="project" value="UniProtKB-KW"/>
</dbReference>
<evidence type="ECO:0000313" key="7">
    <source>
        <dbReference type="EMBL" id="GAA4155669.1"/>
    </source>
</evidence>
<protein>
    <submittedName>
        <fullName evidence="7">ABC transporter ATP-binding protein</fullName>
    </submittedName>
</protein>
<dbReference type="RefSeq" id="WP_344790151.1">
    <property type="nucleotide sequence ID" value="NZ_BAABBV010000001.1"/>
</dbReference>
<dbReference type="SMART" id="SM00382">
    <property type="entry name" value="AAA"/>
    <property type="match status" value="1"/>
</dbReference>
<dbReference type="EMBL" id="BAABBV010000001">
    <property type="protein sequence ID" value="GAA4155669.1"/>
    <property type="molecule type" value="Genomic_DNA"/>
</dbReference>
<dbReference type="PANTHER" id="PTHR43335:SF4">
    <property type="entry name" value="ABC TRANSPORTER, ATP-BINDING PROTEIN"/>
    <property type="match status" value="1"/>
</dbReference>
<dbReference type="SUPFAM" id="SSF52540">
    <property type="entry name" value="P-loop containing nucleoside triphosphate hydrolases"/>
    <property type="match status" value="1"/>
</dbReference>
<evidence type="ECO:0000256" key="1">
    <source>
        <dbReference type="ARBA" id="ARBA00005417"/>
    </source>
</evidence>
<evidence type="ECO:0000256" key="3">
    <source>
        <dbReference type="ARBA" id="ARBA00022741"/>
    </source>
</evidence>
<dbReference type="PANTHER" id="PTHR43335">
    <property type="entry name" value="ABC TRANSPORTER, ATP-BINDING PROTEIN"/>
    <property type="match status" value="1"/>
</dbReference>
<evidence type="ECO:0000256" key="4">
    <source>
        <dbReference type="ARBA" id="ARBA00022840"/>
    </source>
</evidence>
<keyword evidence="4 7" id="KW-0067">ATP-binding</keyword>
<keyword evidence="3" id="KW-0547">Nucleotide-binding</keyword>
<keyword evidence="2" id="KW-0813">Transport</keyword>
<name>A0ABP7ZFB7_9MICO</name>
<evidence type="ECO:0000256" key="5">
    <source>
        <dbReference type="SAM" id="MobiDB-lite"/>
    </source>
</evidence>